<comment type="caution">
    <text evidence="6">The sequence shown here is derived from an EMBL/GenBank/DDBJ whole genome shotgun (WGS) entry which is preliminary data.</text>
</comment>
<keyword evidence="1" id="KW-0479">Metal-binding</keyword>
<dbReference type="AlphaFoldDB" id="A0A150H4A5"/>
<reference evidence="7" key="1">
    <citation type="journal article" date="2016" name="Nat. Commun.">
        <title>The Gonium pectorale genome demonstrates co-option of cell cycle regulation during the evolution of multicellularity.</title>
        <authorList>
            <person name="Hanschen E.R."/>
            <person name="Marriage T.N."/>
            <person name="Ferris P.J."/>
            <person name="Hamaji T."/>
            <person name="Toyoda A."/>
            <person name="Fujiyama A."/>
            <person name="Neme R."/>
            <person name="Noguchi H."/>
            <person name="Minakuchi Y."/>
            <person name="Suzuki M."/>
            <person name="Kawai-Toyooka H."/>
            <person name="Smith D.R."/>
            <person name="Sparks H."/>
            <person name="Anderson J."/>
            <person name="Bakaric R."/>
            <person name="Luria V."/>
            <person name="Karger A."/>
            <person name="Kirschner M.W."/>
            <person name="Durand P.M."/>
            <person name="Michod R.E."/>
            <person name="Nozaki H."/>
            <person name="Olson B.J."/>
        </authorList>
    </citation>
    <scope>NUCLEOTIDE SEQUENCE [LARGE SCALE GENOMIC DNA]</scope>
    <source>
        <strain evidence="7">NIES-2863</strain>
    </source>
</reference>
<feature type="compositionally biased region" description="Basic and acidic residues" evidence="3">
    <location>
        <begin position="7"/>
        <end position="21"/>
    </location>
</feature>
<keyword evidence="2" id="KW-0408">Iron</keyword>
<dbReference type="GO" id="GO:0005634">
    <property type="term" value="C:nucleus"/>
    <property type="evidence" value="ECO:0007669"/>
    <property type="project" value="TreeGrafter"/>
</dbReference>
<evidence type="ECO:0000313" key="6">
    <source>
        <dbReference type="EMBL" id="KXZ56658.1"/>
    </source>
</evidence>
<dbReference type="InterPro" id="IPR003349">
    <property type="entry name" value="JmjN"/>
</dbReference>
<gene>
    <name evidence="6" type="ORF">GPECTOR_1g593</name>
</gene>
<name>A0A150H4A5_GONPE</name>
<keyword evidence="7" id="KW-1185">Reference proteome</keyword>
<feature type="compositionally biased region" description="Low complexity" evidence="3">
    <location>
        <begin position="1132"/>
        <end position="1148"/>
    </location>
</feature>
<evidence type="ECO:0000256" key="3">
    <source>
        <dbReference type="SAM" id="MobiDB-lite"/>
    </source>
</evidence>
<feature type="region of interest" description="Disordered" evidence="3">
    <location>
        <begin position="1113"/>
        <end position="1148"/>
    </location>
</feature>
<dbReference type="STRING" id="33097.A0A150H4A5"/>
<dbReference type="InterPro" id="IPR004198">
    <property type="entry name" value="Znf_C5HC2"/>
</dbReference>
<feature type="region of interest" description="Disordered" evidence="3">
    <location>
        <begin position="1"/>
        <end position="52"/>
    </location>
</feature>
<dbReference type="Proteomes" id="UP000075714">
    <property type="component" value="Unassembled WGS sequence"/>
</dbReference>
<dbReference type="OrthoDB" id="1678912at2759"/>
<feature type="compositionally biased region" description="Low complexity" evidence="3">
    <location>
        <begin position="971"/>
        <end position="982"/>
    </location>
</feature>
<dbReference type="PROSITE" id="PS51184">
    <property type="entry name" value="JMJC"/>
    <property type="match status" value="1"/>
</dbReference>
<evidence type="ECO:0000256" key="1">
    <source>
        <dbReference type="ARBA" id="ARBA00022723"/>
    </source>
</evidence>
<evidence type="ECO:0000259" key="4">
    <source>
        <dbReference type="PROSITE" id="PS51183"/>
    </source>
</evidence>
<protein>
    <recommendedName>
        <fullName evidence="8">JmjC domain-containing protein</fullName>
    </recommendedName>
</protein>
<feature type="compositionally biased region" description="Gly residues" evidence="3">
    <location>
        <begin position="202"/>
        <end position="216"/>
    </location>
</feature>
<evidence type="ECO:0000256" key="2">
    <source>
        <dbReference type="ARBA" id="ARBA00023004"/>
    </source>
</evidence>
<feature type="compositionally biased region" description="Low complexity" evidence="3">
    <location>
        <begin position="217"/>
        <end position="226"/>
    </location>
</feature>
<accession>A0A150H4A5</accession>
<dbReference type="Pfam" id="PF02373">
    <property type="entry name" value="JmjC"/>
    <property type="match status" value="1"/>
</dbReference>
<dbReference type="Pfam" id="PF02375">
    <property type="entry name" value="JmjN"/>
    <property type="match status" value="1"/>
</dbReference>
<organism evidence="6 7">
    <name type="scientific">Gonium pectorale</name>
    <name type="common">Green alga</name>
    <dbReference type="NCBI Taxonomy" id="33097"/>
    <lineage>
        <taxon>Eukaryota</taxon>
        <taxon>Viridiplantae</taxon>
        <taxon>Chlorophyta</taxon>
        <taxon>core chlorophytes</taxon>
        <taxon>Chlorophyceae</taxon>
        <taxon>CS clade</taxon>
        <taxon>Chlamydomonadales</taxon>
        <taxon>Volvocaceae</taxon>
        <taxon>Gonium</taxon>
    </lineage>
</organism>
<feature type="region of interest" description="Disordered" evidence="3">
    <location>
        <begin position="448"/>
        <end position="470"/>
    </location>
</feature>
<dbReference type="PANTHER" id="PTHR10694:SF33">
    <property type="entry name" value="LYSINE-SPECIFIC DEMETHYLASE 5"/>
    <property type="match status" value="1"/>
</dbReference>
<dbReference type="InterPro" id="IPR003347">
    <property type="entry name" value="JmjC_dom"/>
</dbReference>
<dbReference type="SMART" id="SM00545">
    <property type="entry name" value="JmjN"/>
    <property type="match status" value="1"/>
</dbReference>
<dbReference type="EMBL" id="LSYV01000002">
    <property type="protein sequence ID" value="KXZ56658.1"/>
    <property type="molecule type" value="Genomic_DNA"/>
</dbReference>
<dbReference type="PANTHER" id="PTHR10694">
    <property type="entry name" value="LYSINE-SPECIFIC DEMETHYLASE"/>
    <property type="match status" value="1"/>
</dbReference>
<dbReference type="SMART" id="SM00558">
    <property type="entry name" value="JmjC"/>
    <property type="match status" value="1"/>
</dbReference>
<dbReference type="GO" id="GO:0046872">
    <property type="term" value="F:metal ion binding"/>
    <property type="evidence" value="ECO:0007669"/>
    <property type="project" value="UniProtKB-KW"/>
</dbReference>
<dbReference type="Pfam" id="PF02928">
    <property type="entry name" value="zf-C5HC2"/>
    <property type="match status" value="1"/>
</dbReference>
<evidence type="ECO:0000259" key="5">
    <source>
        <dbReference type="PROSITE" id="PS51184"/>
    </source>
</evidence>
<evidence type="ECO:0000313" key="7">
    <source>
        <dbReference type="Proteomes" id="UP000075714"/>
    </source>
</evidence>
<dbReference type="PROSITE" id="PS51183">
    <property type="entry name" value="JMJN"/>
    <property type="match status" value="1"/>
</dbReference>
<feature type="domain" description="JmjC" evidence="5">
    <location>
        <begin position="482"/>
        <end position="650"/>
    </location>
</feature>
<feature type="region of interest" description="Disordered" evidence="3">
    <location>
        <begin position="948"/>
        <end position="987"/>
    </location>
</feature>
<sequence>MSDEEEHVVKSDYSDTPDVRGDSGGGKSQEGAVADSGDSDDEQPEEHMPGCNRCRFSPAGCNTCRARPFESRPIARWTPEDARFQEGIPSAPVFYPTPEEFADPLSYINKIRSEGEKYGICRIVPPAAVWDPPFMLSGSDGGAAGRGGGVGRDGNREWFRFATRKQFTSHLVMRACDADMYRDSDSEDRGGGGGEEVVQQVAGGGRMGRTSGGRMMGGRPAAAAAGKDPQPQRKRDSSETAGAGAISPGLPGPCGRCRSPCQGACGGGAHADGAKAAALGGKARPAAEPSASGGKKRSGGGGMGRMGSVAAERGAGDGDGSDSGTDSEAFGFTETDRTHTLTSFEAYCRWARSVHFGQAPFSNRTKHKEALERIRARYADPSCKARGGASAAGSLPSPALPPRVQAAVVRAAAGCAPTLDEVEAEFWRIAERPVGDDAVETLYGSDLDSGRHGSGFPLPPWRAPPTEQRPRSTGQLGDWAKYYACHPWNINNLPRSVGSVLRYVQTDELITGVMVPWLYVGSCLSAFCWHVEDHALYSINYLHKGAHKVWYGVPSRAAEQFEAAMWDAVPHLMNEDPRLLHRLVTHMSPTELRRRGVPVCKLVHEAGSFVITFPNAYHAGFNCGFNVAEAVNFAPVDWLPFGSDVIAKYRGQAKRNTISHDGLLIRLVRAARSVRAAHQTAMSLHLVRPSVTGAGNTSVMVKQEPGVKQEVGAGAANGPVCRPAPTKVDAAAYKAAAAEYDAVAAKAVVGGDGLPPYSWQAGVQLSEAPPAAVAVAAGELTVRLEDETRRRAIATGFGVTQERAMSGLTCAKDKDGVHTCTADVDCIECKCDLYLSAVVSPQRPGSAACPEHAAALGVPGGACVMLVRHSLEELREMLDTALELFPEGHAAVAAARQRQATKPLHAIRRLGPISIYGVPHAKPITQQDIEEGMLDVVCAVAGPPSKQPYLPYDPDAMDPRAAKRRDGSGKAASEQEAAVAEAPLPGDAAPKVGVAAAPSVTPAASAAPRATVAALPAGLGTVNPRSSPFAAAVVAAPLPGGAPPPPPALGAARSLPADLAVGLLGAKRSLDSVGSAQDADRTVRPRRERRVPKHLLDEMGLPSEMKHVIAGTAAAGEHSDRRRSSIGPPEPAALLGLQPAQQSQPAPAACSSAVGAAVVHSVQVQGVPAPQQPPQ</sequence>
<feature type="region of interest" description="Disordered" evidence="3">
    <location>
        <begin position="280"/>
        <end position="332"/>
    </location>
</feature>
<dbReference type="Gene3D" id="2.60.120.650">
    <property type="entry name" value="Cupin"/>
    <property type="match status" value="2"/>
</dbReference>
<dbReference type="SUPFAM" id="SSF51197">
    <property type="entry name" value="Clavaminate synthase-like"/>
    <property type="match status" value="1"/>
</dbReference>
<evidence type="ECO:0008006" key="8">
    <source>
        <dbReference type="Google" id="ProtNLM"/>
    </source>
</evidence>
<dbReference type="GO" id="GO:0141052">
    <property type="term" value="F:histone H3 demethylase activity"/>
    <property type="evidence" value="ECO:0007669"/>
    <property type="project" value="UniProtKB-ARBA"/>
</dbReference>
<feature type="region of interest" description="Disordered" evidence="3">
    <location>
        <begin position="182"/>
        <end position="253"/>
    </location>
</feature>
<proteinExistence type="predicted"/>
<dbReference type="GO" id="GO:0000785">
    <property type="term" value="C:chromatin"/>
    <property type="evidence" value="ECO:0007669"/>
    <property type="project" value="TreeGrafter"/>
</dbReference>
<dbReference type="GO" id="GO:0010468">
    <property type="term" value="P:regulation of gene expression"/>
    <property type="evidence" value="ECO:0007669"/>
    <property type="project" value="TreeGrafter"/>
</dbReference>
<feature type="compositionally biased region" description="Basic and acidic residues" evidence="3">
    <location>
        <begin position="957"/>
        <end position="968"/>
    </location>
</feature>
<feature type="domain" description="JmjN" evidence="4">
    <location>
        <begin position="91"/>
        <end position="132"/>
    </location>
</feature>